<feature type="transmembrane region" description="Helical" evidence="1">
    <location>
        <begin position="788"/>
        <end position="807"/>
    </location>
</feature>
<feature type="transmembrane region" description="Helical" evidence="1">
    <location>
        <begin position="441"/>
        <end position="464"/>
    </location>
</feature>
<dbReference type="PANTHER" id="PTHR38454">
    <property type="entry name" value="INTEGRAL MEMBRANE PROTEIN-RELATED"/>
    <property type="match status" value="1"/>
</dbReference>
<organism evidence="2 3">
    <name type="scientific">Shiella aurantiaca</name>
    <dbReference type="NCBI Taxonomy" id="3058365"/>
    <lineage>
        <taxon>Bacteria</taxon>
        <taxon>Pseudomonadati</taxon>
        <taxon>Bacteroidota</taxon>
        <taxon>Cytophagia</taxon>
        <taxon>Cytophagales</taxon>
        <taxon>Shiellaceae</taxon>
        <taxon>Shiella</taxon>
    </lineage>
</organism>
<dbReference type="PANTHER" id="PTHR38454:SF1">
    <property type="entry name" value="INTEGRAL MEMBRANE PROTEIN"/>
    <property type="match status" value="1"/>
</dbReference>
<dbReference type="RefSeq" id="WP_320002942.1">
    <property type="nucleotide sequence ID" value="NZ_JAUHJS010000001.1"/>
</dbReference>
<dbReference type="EMBL" id="JAUHJS010000001">
    <property type="protein sequence ID" value="MDN4164417.1"/>
    <property type="molecule type" value="Genomic_DNA"/>
</dbReference>
<feature type="transmembrane region" description="Helical" evidence="1">
    <location>
        <begin position="495"/>
        <end position="513"/>
    </location>
</feature>
<feature type="transmembrane region" description="Helical" evidence="1">
    <location>
        <begin position="12"/>
        <end position="32"/>
    </location>
</feature>
<feature type="transmembrane region" description="Helical" evidence="1">
    <location>
        <begin position="196"/>
        <end position="215"/>
    </location>
</feature>
<keyword evidence="3" id="KW-1185">Reference proteome</keyword>
<gene>
    <name evidence="2" type="ORF">QWY31_02835</name>
</gene>
<dbReference type="InterPro" id="IPR018580">
    <property type="entry name" value="Uncharacterised_YfhO"/>
</dbReference>
<sequence>MKNIVFKTHIQPHLLAVLTFLVVVVLFFHPYFFGGKVLSQHDILQWEGAAHELIEFRKQTGEEGLWANSMFSGMPAYLINVEWSNQPIMWLQKLIGVGLPHPIRIIFFSCLSFYIALLCFRVRSSLAMAGALAFAFSSFMMIGLGAGHNARIAAIGLMPLVLGGIHLTLSGKRLLGMALTATALALHIRFNHLQITYYLVLVVTIYGLIQLYAAVKEGKIKDFMINGSLLIVSALLALGTFFGIFSATYEYSQYSMRGKSELVSQGQEASEGLEKDYAFQYSNGIFEPLTLFIPNFFGGSSQQALSKNSNLAKALRDNGLSSVQIQQQIEAVPTYWGDQPLTAPYYAGAIVVFLFVLGILFVEKKYTLWAIIVVALGIALSWGSNFETFNYFMFDYFPGYNKFRSVTFALCMALLLMPLLGFMGLERLLSQPFGKENQKKLFIALGITGGFALLAMLLAGMGSYRGAIDARLGNLPEWFMQALRDDRKSLLRTDAFRSLVFIALVAGVIWVYFKGKLQEKWAMVLIVVLTTADVALVSNRYLNEKSFGKDPSREFFAATDADLLIKKDPSPHYRVLNLQNPWNDARTSYHHHSLGGYHGAKIRRYQDLISSCIDNELQELISNYSSGNTSFASYGVLNMLNAKYLLTGSSSNSVVRNPSALGNAWLVAEVQKVNNPNEELAALCQVSTEKVAVVDQSKFQLANQYSDSGQVMLTSYKPNQLEYAAELAGNSLVVFSEIYYEKGWKAYIDNQEAPIHRVNYVLRALEVPSGKHEIRFEFVPEVYETGNAIMMASSWLLLLLLLGAIGLEIKKVL</sequence>
<protein>
    <submittedName>
        <fullName evidence="2">YfhO family protein</fullName>
    </submittedName>
</protein>
<feature type="transmembrane region" description="Helical" evidence="1">
    <location>
        <begin position="101"/>
        <end position="120"/>
    </location>
</feature>
<evidence type="ECO:0000256" key="1">
    <source>
        <dbReference type="SAM" id="Phobius"/>
    </source>
</evidence>
<name>A0ABT8F1X8_9BACT</name>
<feature type="transmembrane region" description="Helical" evidence="1">
    <location>
        <begin position="368"/>
        <end position="386"/>
    </location>
</feature>
<evidence type="ECO:0000313" key="3">
    <source>
        <dbReference type="Proteomes" id="UP001168552"/>
    </source>
</evidence>
<reference evidence="2" key="1">
    <citation type="submission" date="2023-06" db="EMBL/GenBank/DDBJ databases">
        <title>Cytophagales bacterium Strain LB-30, isolated from soil.</title>
        <authorList>
            <person name="Liu B."/>
        </authorList>
    </citation>
    <scope>NUCLEOTIDE SEQUENCE</scope>
    <source>
        <strain evidence="2">LB-30</strain>
    </source>
</reference>
<feature type="transmembrane region" description="Helical" evidence="1">
    <location>
        <begin position="343"/>
        <end position="361"/>
    </location>
</feature>
<comment type="caution">
    <text evidence="2">The sequence shown here is derived from an EMBL/GenBank/DDBJ whole genome shotgun (WGS) entry which is preliminary data.</text>
</comment>
<accession>A0ABT8F1X8</accession>
<keyword evidence="1" id="KW-0472">Membrane</keyword>
<evidence type="ECO:0000313" key="2">
    <source>
        <dbReference type="EMBL" id="MDN4164417.1"/>
    </source>
</evidence>
<dbReference type="Pfam" id="PF09586">
    <property type="entry name" value="YfhO"/>
    <property type="match status" value="1"/>
</dbReference>
<proteinExistence type="predicted"/>
<feature type="transmembrane region" description="Helical" evidence="1">
    <location>
        <begin position="127"/>
        <end position="146"/>
    </location>
</feature>
<feature type="transmembrane region" description="Helical" evidence="1">
    <location>
        <begin position="406"/>
        <end position="429"/>
    </location>
</feature>
<feature type="transmembrane region" description="Helical" evidence="1">
    <location>
        <begin position="152"/>
        <end position="169"/>
    </location>
</feature>
<keyword evidence="1" id="KW-1133">Transmembrane helix</keyword>
<feature type="transmembrane region" description="Helical" evidence="1">
    <location>
        <begin position="227"/>
        <end position="249"/>
    </location>
</feature>
<dbReference type="Proteomes" id="UP001168552">
    <property type="component" value="Unassembled WGS sequence"/>
</dbReference>
<keyword evidence="1" id="KW-0812">Transmembrane</keyword>